<dbReference type="EMBL" id="KZ559507">
    <property type="protein sequence ID" value="PLN85012.1"/>
    <property type="molecule type" value="Genomic_DNA"/>
</dbReference>
<evidence type="ECO:0000313" key="5">
    <source>
        <dbReference type="Proteomes" id="UP000235023"/>
    </source>
</evidence>
<feature type="domain" description="MOSC" evidence="3">
    <location>
        <begin position="302"/>
        <end position="485"/>
    </location>
</feature>
<dbReference type="GO" id="GO:0030151">
    <property type="term" value="F:molybdenum ion binding"/>
    <property type="evidence" value="ECO:0007669"/>
    <property type="project" value="InterPro"/>
</dbReference>
<dbReference type="PANTHER" id="PTHR14237">
    <property type="entry name" value="MOLYBDOPTERIN COFACTOR SULFURASE MOSC"/>
    <property type="match status" value="1"/>
</dbReference>
<dbReference type="Pfam" id="PF03473">
    <property type="entry name" value="MOSC"/>
    <property type="match status" value="1"/>
</dbReference>
<protein>
    <recommendedName>
        <fullName evidence="3">MOSC domain-containing protein</fullName>
    </recommendedName>
</protein>
<dbReference type="SUPFAM" id="SSF50800">
    <property type="entry name" value="PK beta-barrel domain-like"/>
    <property type="match status" value="1"/>
</dbReference>
<dbReference type="GO" id="GO:0003824">
    <property type="term" value="F:catalytic activity"/>
    <property type="evidence" value="ECO:0007669"/>
    <property type="project" value="InterPro"/>
</dbReference>
<dbReference type="InterPro" id="IPR005303">
    <property type="entry name" value="MOCOS_middle"/>
</dbReference>
<feature type="compositionally biased region" description="Basic and acidic residues" evidence="1">
    <location>
        <begin position="59"/>
        <end position="69"/>
    </location>
</feature>
<dbReference type="OrthoDB" id="17255at2759"/>
<evidence type="ECO:0000259" key="3">
    <source>
        <dbReference type="PROSITE" id="PS51340"/>
    </source>
</evidence>
<sequence length="505" mass="57737">MTQALRDSQSYISSHAMTIITIWLATLPALYILLRHVNKSNQSIHPKGCRRLGLPPDRSNLHDEYDPKYTHGVPENSTDNTDRPAWRVKALFTYPIKSCAGIELESADVVSTGLAYDRHFCFAENIPPRQQPDCAGNVPHDSENNATATPAETHWTARTMRDGHFSRLALIRPEIWVPDPQTADYAPDLDEVKSQGVMIIYYPRLLPHGHEPHPTLGRRLRILALTLAIKIGLLPTHHAISIPLSPPKDTPTAPVKIWKDSPLAYDYRQYIPQSLRSFLQPSEPNKDSKPLTLFATSPSHTRPIFRNAPRKESLGFQPVTAFADAYPLHLINLASVHDVASRCLLDRLSVRRFRANIIVTGPECFEEDSWKRIRVYHRSNFRCRFLNHDDQNHTQDHYQSTPNHDNEDNFKNEYTEIHTVCRTMRCKLPNVDPATGLRHRVEPDRSLRKYRCIDPGDRTNAALGMQLVPKVREFTLCVNDTIKVMERGEHCYIKMLKPGEVWEGV</sequence>
<reference evidence="5" key="1">
    <citation type="submission" date="2017-12" db="EMBL/GenBank/DDBJ databases">
        <authorList>
            <consortium name="DOE Joint Genome Institute"/>
            <person name="Mondo S.J."/>
            <person name="Kjaerbolling I."/>
            <person name="Vesth T.C."/>
            <person name="Frisvad J.C."/>
            <person name="Nybo J.L."/>
            <person name="Theobald S."/>
            <person name="Kuo A."/>
            <person name="Bowyer P."/>
            <person name="Matsuda Y."/>
            <person name="Lyhne E.K."/>
            <person name="Kogle M.E."/>
            <person name="Clum A."/>
            <person name="Lipzen A."/>
            <person name="Salamov A."/>
            <person name="Ngan C.Y."/>
            <person name="Daum C."/>
            <person name="Chiniquy J."/>
            <person name="Barry K."/>
            <person name="LaButti K."/>
            <person name="Haridas S."/>
            <person name="Simmons B.A."/>
            <person name="Magnuson J.K."/>
            <person name="Mortensen U.H."/>
            <person name="Larsen T.O."/>
            <person name="Grigoriev I.V."/>
            <person name="Baker S.E."/>
            <person name="Andersen M.R."/>
            <person name="Nordberg H.P."/>
            <person name="Cantor M.N."/>
            <person name="Hua S.X."/>
        </authorList>
    </citation>
    <scope>NUCLEOTIDE SEQUENCE [LARGE SCALE GENOMIC DNA]</scope>
    <source>
        <strain evidence="5">IBT 19404</strain>
    </source>
</reference>
<gene>
    <name evidence="4" type="ORF">BDW42DRAFT_191104</name>
</gene>
<keyword evidence="2" id="KW-0812">Transmembrane</keyword>
<evidence type="ECO:0000256" key="1">
    <source>
        <dbReference type="SAM" id="MobiDB-lite"/>
    </source>
</evidence>
<name>A0A2J5I5H4_9EURO</name>
<feature type="region of interest" description="Disordered" evidence="1">
    <location>
        <begin position="44"/>
        <end position="82"/>
    </location>
</feature>
<dbReference type="Proteomes" id="UP000235023">
    <property type="component" value="Unassembled WGS sequence"/>
</dbReference>
<keyword evidence="2" id="KW-0472">Membrane</keyword>
<evidence type="ECO:0000256" key="2">
    <source>
        <dbReference type="SAM" id="Phobius"/>
    </source>
</evidence>
<keyword evidence="5" id="KW-1185">Reference proteome</keyword>
<dbReference type="PROSITE" id="PS51340">
    <property type="entry name" value="MOSC"/>
    <property type="match status" value="1"/>
</dbReference>
<keyword evidence="2" id="KW-1133">Transmembrane helix</keyword>
<accession>A0A2J5I5H4</accession>
<proteinExistence type="predicted"/>
<dbReference type="Pfam" id="PF03476">
    <property type="entry name" value="MOSC_N"/>
    <property type="match status" value="1"/>
</dbReference>
<dbReference type="PANTHER" id="PTHR14237:SF23">
    <property type="entry name" value="MOSC DOMAIN PROTEIN (AFU_ORTHOLOGUE AFUA_7G05900)"/>
    <property type="match status" value="1"/>
</dbReference>
<organism evidence="4 5">
    <name type="scientific">Aspergillus taichungensis</name>
    <dbReference type="NCBI Taxonomy" id="482145"/>
    <lineage>
        <taxon>Eukaryota</taxon>
        <taxon>Fungi</taxon>
        <taxon>Dikarya</taxon>
        <taxon>Ascomycota</taxon>
        <taxon>Pezizomycotina</taxon>
        <taxon>Eurotiomycetes</taxon>
        <taxon>Eurotiomycetidae</taxon>
        <taxon>Eurotiales</taxon>
        <taxon>Aspergillaceae</taxon>
        <taxon>Aspergillus</taxon>
        <taxon>Aspergillus subgen. Circumdati</taxon>
    </lineage>
</organism>
<feature type="transmembrane region" description="Helical" evidence="2">
    <location>
        <begin position="12"/>
        <end position="34"/>
    </location>
</feature>
<dbReference type="InterPro" id="IPR005302">
    <property type="entry name" value="MoCF_Sase_C"/>
</dbReference>
<evidence type="ECO:0000313" key="4">
    <source>
        <dbReference type="EMBL" id="PLN85012.1"/>
    </source>
</evidence>
<dbReference type="AlphaFoldDB" id="A0A2J5I5H4"/>
<dbReference type="InterPro" id="IPR011037">
    <property type="entry name" value="Pyrv_Knase-like_insert_dom_sf"/>
</dbReference>
<dbReference type="GO" id="GO:0030170">
    <property type="term" value="F:pyridoxal phosphate binding"/>
    <property type="evidence" value="ECO:0007669"/>
    <property type="project" value="InterPro"/>
</dbReference>